<evidence type="ECO:0000256" key="7">
    <source>
        <dbReference type="HAMAP-Rule" id="MF_02065"/>
    </source>
</evidence>
<dbReference type="NCBIfam" id="TIGR00247">
    <property type="entry name" value="endolytic transglycosylase MltG"/>
    <property type="match status" value="1"/>
</dbReference>
<keyword evidence="1 7" id="KW-1003">Cell membrane</keyword>
<sequence length="335" mass="37367">MGRLIRASLKAFLLLFLLVVGDFLYALYWPRTIGPTDVVIFRGSGADAVFAQLEKAEVLAQPWMFRLSWVLRGRPPLHAGLYRFQGRVRGLTILDDLIAGRSVPLNFTIVPGTRLQQVYDLARQAPYLDAHSLPPREALAVLLRQAGWRRVRSAEGLLQPDSYRYVPGDPATAVLLRAARGMHRELERLWAGRAPDLPLQTPYQALILASIVQKEGAPAAQQERIAAVFLNRLRLGMPLQSDPTVIYALGDQYRGKLSPADMRVASPYNTYLHPGLPPTPISMPGLQALAAVLHPAQTKDLYFIAKDGQYHYSQDYAEHLRQIRHYLQGGKAAHG</sequence>
<dbReference type="GeneID" id="92931029"/>
<dbReference type="RefSeq" id="WP_004871466.1">
    <property type="nucleotide sequence ID" value="NZ_CP005986.1"/>
</dbReference>
<keyword evidence="2 7" id="KW-0812">Transmembrane</keyword>
<evidence type="ECO:0000256" key="4">
    <source>
        <dbReference type="ARBA" id="ARBA00023136"/>
    </source>
</evidence>
<keyword evidence="3 7" id="KW-1133">Transmembrane helix</keyword>
<dbReference type="HAMAP" id="MF_02065">
    <property type="entry name" value="MltG"/>
    <property type="match status" value="1"/>
</dbReference>
<dbReference type="eggNOG" id="COG1559">
    <property type="taxonomic scope" value="Bacteria"/>
</dbReference>
<evidence type="ECO:0000256" key="1">
    <source>
        <dbReference type="ARBA" id="ARBA00022475"/>
    </source>
</evidence>
<keyword evidence="4 7" id="KW-0472">Membrane</keyword>
<protein>
    <recommendedName>
        <fullName evidence="7">Endolytic murein transglycosylase</fullName>
        <ecNumber evidence="7">4.2.2.29</ecNumber>
    </recommendedName>
    <alternativeName>
        <fullName evidence="7">Peptidoglycan lytic transglycosylase</fullName>
    </alternativeName>
    <alternativeName>
        <fullName evidence="7">Peptidoglycan polymerization terminase</fullName>
    </alternativeName>
</protein>
<comment type="catalytic activity">
    <reaction evidence="7">
        <text>a peptidoglycan chain = a peptidoglycan chain with N-acetyl-1,6-anhydromuramyl-[peptide] at the reducing end + a peptidoglycan chain with N-acetylglucosamine at the non-reducing end.</text>
        <dbReference type="EC" id="4.2.2.29"/>
    </reaction>
</comment>
<feature type="site" description="Important for catalytic activity" evidence="7">
    <location>
        <position position="215"/>
    </location>
</feature>
<dbReference type="EC" id="4.2.2.29" evidence="7"/>
<evidence type="ECO:0000256" key="6">
    <source>
        <dbReference type="ARBA" id="ARBA00023316"/>
    </source>
</evidence>
<proteinExistence type="inferred from homology"/>
<comment type="similarity">
    <text evidence="7">Belongs to the transglycosylase MltG family.</text>
</comment>
<organism evidence="8 9">
    <name type="scientific">Acidithiobacillus caldus (strain ATCC 51756 / DSM 8584 / KU)</name>
    <dbReference type="NCBI Taxonomy" id="637389"/>
    <lineage>
        <taxon>Bacteria</taxon>
        <taxon>Pseudomonadati</taxon>
        <taxon>Pseudomonadota</taxon>
        <taxon>Acidithiobacillia</taxon>
        <taxon>Acidithiobacillales</taxon>
        <taxon>Acidithiobacillaceae</taxon>
        <taxon>Acidithiobacillus</taxon>
    </lineage>
</organism>
<evidence type="ECO:0000256" key="3">
    <source>
        <dbReference type="ARBA" id="ARBA00022989"/>
    </source>
</evidence>
<dbReference type="GO" id="GO:0009252">
    <property type="term" value="P:peptidoglycan biosynthetic process"/>
    <property type="evidence" value="ECO:0007669"/>
    <property type="project" value="UniProtKB-UniRule"/>
</dbReference>
<dbReference type="PANTHER" id="PTHR30518">
    <property type="entry name" value="ENDOLYTIC MUREIN TRANSGLYCOSYLASE"/>
    <property type="match status" value="1"/>
</dbReference>
<dbReference type="GO" id="GO:0005886">
    <property type="term" value="C:plasma membrane"/>
    <property type="evidence" value="ECO:0007669"/>
    <property type="project" value="UniProtKB-UniRule"/>
</dbReference>
<evidence type="ECO:0000313" key="8">
    <source>
        <dbReference type="EMBL" id="AIA54878.1"/>
    </source>
</evidence>
<dbReference type="GO" id="GO:0008932">
    <property type="term" value="F:lytic endotransglycosylase activity"/>
    <property type="evidence" value="ECO:0007669"/>
    <property type="project" value="UniProtKB-UniRule"/>
</dbReference>
<evidence type="ECO:0000256" key="2">
    <source>
        <dbReference type="ARBA" id="ARBA00022692"/>
    </source>
</evidence>
<dbReference type="AlphaFoldDB" id="A0A059ZTR8"/>
<dbReference type="PANTHER" id="PTHR30518:SF2">
    <property type="entry name" value="ENDOLYTIC MUREIN TRANSGLYCOSYLASE"/>
    <property type="match status" value="1"/>
</dbReference>
<dbReference type="CDD" id="cd08010">
    <property type="entry name" value="MltG_like"/>
    <property type="match status" value="1"/>
</dbReference>
<dbReference type="KEGG" id="acz:Acaty_c1005"/>
<evidence type="ECO:0000256" key="5">
    <source>
        <dbReference type="ARBA" id="ARBA00023239"/>
    </source>
</evidence>
<dbReference type="GO" id="GO:0071555">
    <property type="term" value="P:cell wall organization"/>
    <property type="evidence" value="ECO:0007669"/>
    <property type="project" value="UniProtKB-KW"/>
</dbReference>
<dbReference type="Gene3D" id="3.30.1490.480">
    <property type="entry name" value="Endolytic murein transglycosylase"/>
    <property type="match status" value="1"/>
</dbReference>
<name>A0A059ZTR8_ACICK</name>
<gene>
    <name evidence="7" type="primary">mltG</name>
    <name evidence="8" type="ORF">Acaty_c1005</name>
</gene>
<dbReference type="InterPro" id="IPR003770">
    <property type="entry name" value="MLTG-like"/>
</dbReference>
<dbReference type="EMBL" id="CP005986">
    <property type="protein sequence ID" value="AIA54878.1"/>
    <property type="molecule type" value="Genomic_DNA"/>
</dbReference>
<reference evidence="8 9" key="1">
    <citation type="journal article" date="2009" name="J. Bacteriol.">
        <title>Draft genome sequence of the extremely acidophilic bacterium Acidithiobacillus caldus ATCC 51756 reveals metabolic versatility in the genus Acidithiobacillus.</title>
        <authorList>
            <person name="Valdes J."/>
            <person name="Quatrini R."/>
            <person name="Hallberg K."/>
            <person name="Dopson M."/>
            <person name="Valenzuela P.D."/>
            <person name="Holmes D.S."/>
        </authorList>
    </citation>
    <scope>NUCLEOTIDE SEQUENCE [LARGE SCALE GENOMIC DNA]</scope>
    <source>
        <strain evidence="9">ATCC 51756 / DSM 8584 / KU</strain>
    </source>
</reference>
<dbReference type="Pfam" id="PF02618">
    <property type="entry name" value="YceG"/>
    <property type="match status" value="1"/>
</dbReference>
<keyword evidence="6 7" id="KW-0961">Cell wall biogenesis/degradation</keyword>
<evidence type="ECO:0000313" key="9">
    <source>
        <dbReference type="Proteomes" id="UP000005522"/>
    </source>
</evidence>
<comment type="function">
    <text evidence="7">Functions as a peptidoglycan terminase that cleaves nascent peptidoglycan strands endolytically to terminate their elongation.</text>
</comment>
<accession>A0A059ZTR8</accession>
<dbReference type="HOGENOM" id="CLU_025574_0_2_6"/>
<keyword evidence="5 7" id="KW-0456">Lyase</keyword>
<dbReference type="Proteomes" id="UP000005522">
    <property type="component" value="Chromosome"/>
</dbReference>
<keyword evidence="7" id="KW-0997">Cell inner membrane</keyword>